<dbReference type="PANTHER" id="PTHR14399">
    <property type="entry name" value="P53-INDUCED PROTEIN RELATED"/>
    <property type="match status" value="1"/>
</dbReference>
<dbReference type="Proteomes" id="UP000695000">
    <property type="component" value="Unplaced"/>
</dbReference>
<name>A0ABM1M8A0_NICVS</name>
<feature type="transmembrane region" description="Helical" evidence="8">
    <location>
        <begin position="16"/>
        <end position="40"/>
    </location>
</feature>
<keyword evidence="6 8" id="KW-1133">Transmembrane helix</keyword>
<evidence type="ECO:0000256" key="7">
    <source>
        <dbReference type="ARBA" id="ARBA00023136"/>
    </source>
</evidence>
<dbReference type="InterPro" id="IPR015664">
    <property type="entry name" value="P53_induced"/>
</dbReference>
<comment type="subcellular location">
    <subcellularLocation>
        <location evidence="2">Cell junction</location>
    </subcellularLocation>
    <subcellularLocation>
        <location evidence="1">Membrane</location>
        <topology evidence="1">Multi-pass membrane protein</topology>
    </subcellularLocation>
</comment>
<dbReference type="PANTHER" id="PTHR14399:SF5">
    <property type="entry name" value="CELL JUNCTION PROTEIN VAB-9"/>
    <property type="match status" value="1"/>
</dbReference>
<evidence type="ECO:0000256" key="4">
    <source>
        <dbReference type="ARBA" id="ARBA00022692"/>
    </source>
</evidence>
<feature type="transmembrane region" description="Helical" evidence="8">
    <location>
        <begin position="117"/>
        <end position="138"/>
    </location>
</feature>
<evidence type="ECO:0000256" key="1">
    <source>
        <dbReference type="ARBA" id="ARBA00004141"/>
    </source>
</evidence>
<comment type="similarity">
    <text evidence="3">Belongs to the TMEM47 family.</text>
</comment>
<accession>A0ABM1M8A0</accession>
<dbReference type="Pfam" id="PF00822">
    <property type="entry name" value="PMP22_Claudin"/>
    <property type="match status" value="1"/>
</dbReference>
<evidence type="ECO:0000256" key="8">
    <source>
        <dbReference type="SAM" id="Phobius"/>
    </source>
</evidence>
<feature type="transmembrane region" description="Helical" evidence="8">
    <location>
        <begin position="158"/>
        <end position="179"/>
    </location>
</feature>
<sequence length="201" mass="22456">MSTTIETVTITRPLKLIALLCGTFVIILLVLALCSTEWLIAAGWRQGLFLHCIEEGAPQPLPFNMKKPAGCYQTEDRAYLQATSTLFILAFLSDVFGVVSTAVGLKMRLQQNKNQWYKLAVVSLTIALGLLLVALIVYPTCFAAELSTSNRTVWKFGWAYGVGWGSVIFLFGAITLLMLDKESEQIYYREREIVQYNTAQV</sequence>
<dbReference type="GeneID" id="108558404"/>
<keyword evidence="7 8" id="KW-0472">Membrane</keyword>
<evidence type="ECO:0000256" key="3">
    <source>
        <dbReference type="ARBA" id="ARBA00008691"/>
    </source>
</evidence>
<evidence type="ECO:0000256" key="6">
    <source>
        <dbReference type="ARBA" id="ARBA00022989"/>
    </source>
</evidence>
<evidence type="ECO:0000313" key="10">
    <source>
        <dbReference type="RefSeq" id="XP_017770800.1"/>
    </source>
</evidence>
<keyword evidence="9" id="KW-1185">Reference proteome</keyword>
<keyword evidence="4 8" id="KW-0812">Transmembrane</keyword>
<protein>
    <submittedName>
        <fullName evidence="10">Transmembrane protein 47-like</fullName>
    </submittedName>
</protein>
<dbReference type="RefSeq" id="XP_017770800.1">
    <property type="nucleotide sequence ID" value="XM_017915311.1"/>
</dbReference>
<feature type="transmembrane region" description="Helical" evidence="8">
    <location>
        <begin position="86"/>
        <end position="105"/>
    </location>
</feature>
<reference evidence="10" key="1">
    <citation type="submission" date="2025-08" db="UniProtKB">
        <authorList>
            <consortium name="RefSeq"/>
        </authorList>
    </citation>
    <scope>IDENTIFICATION</scope>
    <source>
        <tissue evidence="10">Whole Larva</tissue>
    </source>
</reference>
<dbReference type="InterPro" id="IPR004031">
    <property type="entry name" value="PMP22/EMP/MP20/Claudin"/>
</dbReference>
<proteinExistence type="inferred from homology"/>
<evidence type="ECO:0000256" key="2">
    <source>
        <dbReference type="ARBA" id="ARBA00004282"/>
    </source>
</evidence>
<evidence type="ECO:0000313" key="9">
    <source>
        <dbReference type="Proteomes" id="UP000695000"/>
    </source>
</evidence>
<organism evidence="9 10">
    <name type="scientific">Nicrophorus vespilloides</name>
    <name type="common">Boreal carrion beetle</name>
    <dbReference type="NCBI Taxonomy" id="110193"/>
    <lineage>
        <taxon>Eukaryota</taxon>
        <taxon>Metazoa</taxon>
        <taxon>Ecdysozoa</taxon>
        <taxon>Arthropoda</taxon>
        <taxon>Hexapoda</taxon>
        <taxon>Insecta</taxon>
        <taxon>Pterygota</taxon>
        <taxon>Neoptera</taxon>
        <taxon>Endopterygota</taxon>
        <taxon>Coleoptera</taxon>
        <taxon>Polyphaga</taxon>
        <taxon>Staphyliniformia</taxon>
        <taxon>Silphidae</taxon>
        <taxon>Nicrophorinae</taxon>
        <taxon>Nicrophorus</taxon>
    </lineage>
</organism>
<gene>
    <name evidence="10" type="primary">LOC108558404</name>
</gene>
<evidence type="ECO:0000256" key="5">
    <source>
        <dbReference type="ARBA" id="ARBA00022949"/>
    </source>
</evidence>
<dbReference type="Gene3D" id="1.20.140.150">
    <property type="match status" value="1"/>
</dbReference>
<keyword evidence="5" id="KW-0965">Cell junction</keyword>